<evidence type="ECO:0000256" key="1">
    <source>
        <dbReference type="SAM" id="MobiDB-lite"/>
    </source>
</evidence>
<keyword evidence="2" id="KW-0812">Transmembrane</keyword>
<keyword evidence="2" id="KW-1133">Transmembrane helix</keyword>
<keyword evidence="2" id="KW-0472">Membrane</keyword>
<dbReference type="EMBL" id="FXTJ01000004">
    <property type="protein sequence ID" value="SMO77579.1"/>
    <property type="molecule type" value="Genomic_DNA"/>
</dbReference>
<feature type="transmembrane region" description="Helical" evidence="2">
    <location>
        <begin position="410"/>
        <end position="429"/>
    </location>
</feature>
<feature type="transmembrane region" description="Helical" evidence="2">
    <location>
        <begin position="329"/>
        <end position="349"/>
    </location>
</feature>
<feature type="transmembrane region" description="Helical" evidence="2">
    <location>
        <begin position="388"/>
        <end position="404"/>
    </location>
</feature>
<protein>
    <recommendedName>
        <fullName evidence="5">Integral membrane protein</fullName>
    </recommendedName>
</protein>
<feature type="transmembrane region" description="Helical" evidence="2">
    <location>
        <begin position="279"/>
        <end position="300"/>
    </location>
</feature>
<evidence type="ECO:0008006" key="5">
    <source>
        <dbReference type="Google" id="ProtNLM"/>
    </source>
</evidence>
<evidence type="ECO:0000313" key="4">
    <source>
        <dbReference type="Proteomes" id="UP000317484"/>
    </source>
</evidence>
<evidence type="ECO:0000256" key="2">
    <source>
        <dbReference type="SAM" id="Phobius"/>
    </source>
</evidence>
<sequence>MTQLDKPEVGPVPSPGVTADERAELDRLRREVQVLRDGGRPARRRFRWRSLLSVVLVVLGCVLAPVAGLAVWTNNQLSDTDRFVRSVSPLVDDPDVQNALTNRLTATVFEYVDVQQLADDAVTELSGLGLPPELVARLSTLTPTLTSAVQGFVRDKIAEVVASERFESAWDQAIRVAHRQMDAVLSGDAESIVVRGDTVYLDLAPFIDVVKERLSDAGLTAVDLVPEVHPTVALAQADTLVRAQSAYSAMDTVADVLPWVVLMLLVVGIYLARNRWRALVGTGLGLALSMVVLAAGLLVARGLLVGEVPAAAAPATASGFDIVVTYLRLGLRTLLVLGLVLALAGFLAGRSETAVRIRRGTARRLHGLRGGPSAGSPVATWVHRHVRGLRIGAVAAAVLVFVFLTEPSGAAILVIAAVLLVVLAVIEFLGRPGTPPSPAPAPPADDLPPAEPTSPGAALPPGTVPAPATPPESEVTIPPAGATRS</sequence>
<name>A0A521E0U4_9ACTN</name>
<gene>
    <name evidence="3" type="ORF">SAMN06273567_10490</name>
</gene>
<evidence type="ECO:0000313" key="3">
    <source>
        <dbReference type="EMBL" id="SMO77579.1"/>
    </source>
</evidence>
<proteinExistence type="predicted"/>
<feature type="transmembrane region" description="Helical" evidence="2">
    <location>
        <begin position="50"/>
        <end position="72"/>
    </location>
</feature>
<feature type="transmembrane region" description="Helical" evidence="2">
    <location>
        <begin position="256"/>
        <end position="272"/>
    </location>
</feature>
<dbReference type="Proteomes" id="UP000317484">
    <property type="component" value="Unassembled WGS sequence"/>
</dbReference>
<feature type="compositionally biased region" description="Pro residues" evidence="1">
    <location>
        <begin position="434"/>
        <end position="452"/>
    </location>
</feature>
<dbReference type="AlphaFoldDB" id="A0A521E0U4"/>
<accession>A0A521E0U4</accession>
<feature type="region of interest" description="Disordered" evidence="1">
    <location>
        <begin position="434"/>
        <end position="485"/>
    </location>
</feature>
<keyword evidence="4" id="KW-1185">Reference proteome</keyword>
<organism evidence="3 4">
    <name type="scientific">Geodermatophilus aquaeductus</name>
    <dbReference type="NCBI Taxonomy" id="1564161"/>
    <lineage>
        <taxon>Bacteria</taxon>
        <taxon>Bacillati</taxon>
        <taxon>Actinomycetota</taxon>
        <taxon>Actinomycetes</taxon>
        <taxon>Geodermatophilales</taxon>
        <taxon>Geodermatophilaceae</taxon>
        <taxon>Geodermatophilus</taxon>
    </lineage>
</organism>
<reference evidence="3 4" key="1">
    <citation type="submission" date="2017-05" db="EMBL/GenBank/DDBJ databases">
        <authorList>
            <person name="Varghese N."/>
            <person name="Submissions S."/>
        </authorList>
    </citation>
    <scope>NUCLEOTIDE SEQUENCE [LARGE SCALE GENOMIC DNA]</scope>
    <source>
        <strain evidence="3 4">DSM 46834</strain>
    </source>
</reference>
<dbReference type="RefSeq" id="WP_185938305.1">
    <property type="nucleotide sequence ID" value="NZ_FXTJ01000004.1"/>
</dbReference>